<evidence type="ECO:0000256" key="6">
    <source>
        <dbReference type="ARBA" id="ARBA00022840"/>
    </source>
</evidence>
<dbReference type="InterPro" id="IPR036676">
    <property type="entry name" value="PurM-like_C_sf"/>
</dbReference>
<feature type="domain" description="PurM-like C-terminal" evidence="9">
    <location>
        <begin position="836"/>
        <end position="924"/>
    </location>
</feature>
<dbReference type="InterPro" id="IPR016188">
    <property type="entry name" value="PurM-like_N"/>
</dbReference>
<dbReference type="GO" id="GO:0005524">
    <property type="term" value="F:ATP binding"/>
    <property type="evidence" value="ECO:0007669"/>
    <property type="project" value="UniProtKB-KW"/>
</dbReference>
<dbReference type="Proteomes" id="UP000886124">
    <property type="component" value="Unassembled WGS sequence"/>
</dbReference>
<dbReference type="HAMAP" id="MF_00420">
    <property type="entry name" value="PurL_2"/>
    <property type="match status" value="1"/>
</dbReference>
<dbReference type="EMBL" id="DROD01000751">
    <property type="protein sequence ID" value="HHJ53891.1"/>
    <property type="molecule type" value="Genomic_DNA"/>
</dbReference>
<proteinExistence type="inferred from homology"/>
<sequence>MTDKTINHIQLVLKETIRDTAGEHLQEAAQKFLQIQTGRIKTGKIFSVLYDLTDDQVQQFAHESLQDKLLHDVYINRFYQSDEFASYILVSKLPGVTDDEGVSAQKAMCDLFNLPFDYSHQWIFTQDIFYFEARLSEKELKLIGSELLGNPLINHFEYGKFTGAIQYIPEVRMHTDTRTETIDIFVDDEALLQLSKKMLLALDLREMKAIQEYYRNPQTQQARQQAGMPQLPTDCELEVLAQTWSEHCKHKEFNALITYKDLETGEERQIDSLFKTFIKGSTDLIKERLEKQGKKWLLKVFADNAGVVRIDDNRVFTWKVETHNSPSALDPYGGALTGIVGVNRDPLGTGVGGGKLLFNTNVLCFGSPYYDGQLLPGQLHPRRIMSGVVKGIEDGGNKSGIPTVNGSIIFDDRYRGKPLVFAGTGAVMPAKLGGRNSWEKQIDPGDRILMAGGRVGKDGIHGATFSSQEIDEHSPRSAVQIGSPITQKNMSDFMERAAQAGLIKCSTDNGAGGLSSSIGELATIPGGAVVELEKVPLKYAGLKPWEIFVSESQERMTLVVEPPDVPALLAMAADFEVEVTDIGYFTDSGVLDVRYGEQRILYLDMDFLHDGVPKKYLEAEWKPPQVQEPILPKNIDYQDILFRLMGSLNICSREPVIRRYDHEVKGKSIIKPLMGDKGRGPQDAAVMRLDFDSYVGLAIANGIHPRYGDIDAYHMSAGAFDEAVRSIIAVGGKLPDWPGDENLFWTVNDNFCVPDSVYHPQNNPDGKYKLAQLVRMNQALYDMATFFNIPMTSGKDSMKNDFIKEGIKISVPPTILYSVVAKIPDVRRTITAEFKRPGDLIYLVGQTFDELGGSEFYQLFGELGAHVPIVRPELAARVYGKMQQAHEQAWLHSAHDISDGGLAVALAESAFGGELGALVNIPKTDLSLPAFLFSE</sequence>
<keyword evidence="7" id="KW-0460">Magnesium</keyword>
<evidence type="ECO:0000256" key="7">
    <source>
        <dbReference type="ARBA" id="ARBA00022842"/>
    </source>
</evidence>
<gene>
    <name evidence="11" type="ORF">ENJ89_11900</name>
</gene>
<evidence type="ECO:0000259" key="8">
    <source>
        <dbReference type="Pfam" id="PF00586"/>
    </source>
</evidence>
<keyword evidence="1" id="KW-0963">Cytoplasm</keyword>
<dbReference type="Pfam" id="PF00586">
    <property type="entry name" value="AIRS"/>
    <property type="match status" value="1"/>
</dbReference>
<keyword evidence="3" id="KW-0479">Metal-binding</keyword>
<dbReference type="Pfam" id="PF18072">
    <property type="entry name" value="FGAR-AT_linker"/>
    <property type="match status" value="1"/>
</dbReference>
<dbReference type="InterPro" id="IPR010074">
    <property type="entry name" value="PRibForGlyAmidine_synth_PurL"/>
</dbReference>
<dbReference type="AlphaFoldDB" id="A0A7V5PRG7"/>
<evidence type="ECO:0000256" key="1">
    <source>
        <dbReference type="ARBA" id="ARBA00022490"/>
    </source>
</evidence>
<dbReference type="CDD" id="cd02203">
    <property type="entry name" value="PurL_repeat1"/>
    <property type="match status" value="1"/>
</dbReference>
<dbReference type="Gene3D" id="3.90.650.10">
    <property type="entry name" value="PurM-like C-terminal domain"/>
    <property type="match status" value="2"/>
</dbReference>
<evidence type="ECO:0000256" key="5">
    <source>
        <dbReference type="ARBA" id="ARBA00022755"/>
    </source>
</evidence>
<dbReference type="GO" id="GO:0046872">
    <property type="term" value="F:metal ion binding"/>
    <property type="evidence" value="ECO:0007669"/>
    <property type="project" value="UniProtKB-KW"/>
</dbReference>
<comment type="caution">
    <text evidence="11">The sequence shown here is derived from an EMBL/GenBank/DDBJ whole genome shotgun (WGS) entry which is preliminary data.</text>
</comment>
<organism evidence="11">
    <name type="scientific">Caldithrix abyssi</name>
    <dbReference type="NCBI Taxonomy" id="187145"/>
    <lineage>
        <taxon>Bacteria</taxon>
        <taxon>Pseudomonadati</taxon>
        <taxon>Calditrichota</taxon>
        <taxon>Calditrichia</taxon>
        <taxon>Calditrichales</taxon>
        <taxon>Calditrichaceae</taxon>
        <taxon>Caldithrix</taxon>
    </lineage>
</organism>
<dbReference type="InterPro" id="IPR041609">
    <property type="entry name" value="PurL_linker"/>
</dbReference>
<dbReference type="InterPro" id="IPR010918">
    <property type="entry name" value="PurM-like_C_dom"/>
</dbReference>
<evidence type="ECO:0000256" key="4">
    <source>
        <dbReference type="ARBA" id="ARBA00022741"/>
    </source>
</evidence>
<keyword evidence="2" id="KW-0436">Ligase</keyword>
<dbReference type="PANTHER" id="PTHR43555:SF1">
    <property type="entry name" value="PHOSPHORIBOSYLFORMYLGLYCINAMIDINE SYNTHASE SUBUNIT PURL"/>
    <property type="match status" value="1"/>
</dbReference>
<feature type="non-terminal residue" evidence="11">
    <location>
        <position position="935"/>
    </location>
</feature>
<evidence type="ECO:0000256" key="3">
    <source>
        <dbReference type="ARBA" id="ARBA00022723"/>
    </source>
</evidence>
<dbReference type="GO" id="GO:0004642">
    <property type="term" value="F:phosphoribosylformylglycinamidine synthase activity"/>
    <property type="evidence" value="ECO:0007669"/>
    <property type="project" value="InterPro"/>
</dbReference>
<feature type="domain" description="PurM-like N-terminal" evidence="8">
    <location>
        <begin position="303"/>
        <end position="423"/>
    </location>
</feature>
<dbReference type="PANTHER" id="PTHR43555">
    <property type="entry name" value="PHOSPHORIBOSYLFORMYLGLYCINAMIDINE SYNTHASE SUBUNIT PURL"/>
    <property type="match status" value="1"/>
</dbReference>
<protein>
    <submittedName>
        <fullName evidence="11">Phosphoribosylformylglycinamidine synthase</fullName>
    </submittedName>
</protein>
<keyword evidence="5" id="KW-0658">Purine biosynthesis</keyword>
<dbReference type="InterPro" id="IPR036921">
    <property type="entry name" value="PurM-like_N_sf"/>
</dbReference>
<dbReference type="SUPFAM" id="SSF56042">
    <property type="entry name" value="PurM C-terminal domain-like"/>
    <property type="match status" value="2"/>
</dbReference>
<reference evidence="11" key="1">
    <citation type="journal article" date="2020" name="mSystems">
        <title>Genome- and Community-Level Interaction Insights into Carbon Utilization and Element Cycling Functions of Hydrothermarchaeota in Hydrothermal Sediment.</title>
        <authorList>
            <person name="Zhou Z."/>
            <person name="Liu Y."/>
            <person name="Xu W."/>
            <person name="Pan J."/>
            <person name="Luo Z.H."/>
            <person name="Li M."/>
        </authorList>
    </citation>
    <scope>NUCLEOTIDE SEQUENCE [LARGE SCALE GENOMIC DNA]</scope>
    <source>
        <strain evidence="11">HyVt-527</strain>
    </source>
</reference>
<feature type="domain" description="Phosphoribosylformylglycinamidine synthase linker" evidence="10">
    <location>
        <begin position="193"/>
        <end position="251"/>
    </location>
</feature>
<evidence type="ECO:0000256" key="2">
    <source>
        <dbReference type="ARBA" id="ARBA00022598"/>
    </source>
</evidence>
<dbReference type="Pfam" id="PF02769">
    <property type="entry name" value="AIRS_C"/>
    <property type="match status" value="2"/>
</dbReference>
<keyword evidence="4" id="KW-0547">Nucleotide-binding</keyword>
<feature type="domain" description="PurM-like C-terminal" evidence="9">
    <location>
        <begin position="444"/>
        <end position="594"/>
    </location>
</feature>
<dbReference type="Gene3D" id="3.30.1330.10">
    <property type="entry name" value="PurM-like, N-terminal domain"/>
    <property type="match status" value="2"/>
</dbReference>
<dbReference type="SUPFAM" id="SSF55326">
    <property type="entry name" value="PurM N-terminal domain-like"/>
    <property type="match status" value="2"/>
</dbReference>
<dbReference type="CDD" id="cd02204">
    <property type="entry name" value="PurL_repeat2"/>
    <property type="match status" value="1"/>
</dbReference>
<name>A0A7V5PRG7_CALAY</name>
<dbReference type="GO" id="GO:0006189">
    <property type="term" value="P:'de novo' IMP biosynthetic process"/>
    <property type="evidence" value="ECO:0007669"/>
    <property type="project" value="InterPro"/>
</dbReference>
<evidence type="ECO:0000259" key="9">
    <source>
        <dbReference type="Pfam" id="PF02769"/>
    </source>
</evidence>
<accession>A0A7V5PRG7</accession>
<evidence type="ECO:0000259" key="10">
    <source>
        <dbReference type="Pfam" id="PF18072"/>
    </source>
</evidence>
<keyword evidence="6" id="KW-0067">ATP-binding</keyword>
<evidence type="ECO:0000313" key="11">
    <source>
        <dbReference type="EMBL" id="HHJ53891.1"/>
    </source>
</evidence>